<name>A0AAI8VBI2_9PEZI</name>
<reference evidence="4" key="1">
    <citation type="submission" date="2023-10" db="EMBL/GenBank/DDBJ databases">
        <authorList>
            <person name="Hackl T."/>
        </authorList>
    </citation>
    <scope>NUCLEOTIDE SEQUENCE</scope>
</reference>
<comment type="caution">
    <text evidence="4">The sequence shown here is derived from an EMBL/GenBank/DDBJ whole genome shotgun (WGS) entry which is preliminary data.</text>
</comment>
<evidence type="ECO:0000256" key="1">
    <source>
        <dbReference type="ARBA" id="ARBA00006336"/>
    </source>
</evidence>
<evidence type="ECO:0000313" key="5">
    <source>
        <dbReference type="Proteomes" id="UP001295740"/>
    </source>
</evidence>
<gene>
    <name evidence="4" type="ORF">KHLLAP_LOCUS2291</name>
</gene>
<dbReference type="InterPro" id="IPR036380">
    <property type="entry name" value="Isochorismatase-like_sf"/>
</dbReference>
<sequence length="193" mass="20477">MDKTALLVLDVQVCHIEGLKSALDTTAYLSSLSQTIVAARAAGVPVIQVTVSFRDSYADASPRNISGARVRAADAYKESDPAVALHTAMSFVAETDIRVTKRRVSAFHGTDLEVVLKSLGVGKIVIAGVATSGAVLSTVRQAADMDYEIVVLEDLCADSKRDVHEVLVGQLFPKQGTVMSSQEWTAQIAMGGK</sequence>
<dbReference type="Gene3D" id="3.40.50.850">
    <property type="entry name" value="Isochorismatase-like"/>
    <property type="match status" value="1"/>
</dbReference>
<feature type="domain" description="Isochorismatase-like" evidence="3">
    <location>
        <begin position="4"/>
        <end position="183"/>
    </location>
</feature>
<keyword evidence="2" id="KW-0378">Hydrolase</keyword>
<evidence type="ECO:0000256" key="2">
    <source>
        <dbReference type="ARBA" id="ARBA00022801"/>
    </source>
</evidence>
<evidence type="ECO:0000259" key="3">
    <source>
        <dbReference type="Pfam" id="PF00857"/>
    </source>
</evidence>
<dbReference type="Pfam" id="PF00857">
    <property type="entry name" value="Isochorismatase"/>
    <property type="match status" value="1"/>
</dbReference>
<accession>A0AAI8VBI2</accession>
<evidence type="ECO:0000313" key="4">
    <source>
        <dbReference type="EMBL" id="CAJ2501823.1"/>
    </source>
</evidence>
<dbReference type="AlphaFoldDB" id="A0AAI8VBI2"/>
<keyword evidence="5" id="KW-1185">Reference proteome</keyword>
<dbReference type="PANTHER" id="PTHR43540:SF1">
    <property type="entry name" value="ISOCHORISMATASE HYDROLASE"/>
    <property type="match status" value="1"/>
</dbReference>
<dbReference type="Proteomes" id="UP001295740">
    <property type="component" value="Unassembled WGS sequence"/>
</dbReference>
<dbReference type="GO" id="GO:0016787">
    <property type="term" value="F:hydrolase activity"/>
    <property type="evidence" value="ECO:0007669"/>
    <property type="project" value="UniProtKB-KW"/>
</dbReference>
<dbReference type="InterPro" id="IPR000868">
    <property type="entry name" value="Isochorismatase-like_dom"/>
</dbReference>
<dbReference type="CDD" id="cd00431">
    <property type="entry name" value="cysteine_hydrolases"/>
    <property type="match status" value="1"/>
</dbReference>
<dbReference type="SUPFAM" id="SSF52499">
    <property type="entry name" value="Isochorismatase-like hydrolases"/>
    <property type="match status" value="1"/>
</dbReference>
<dbReference type="EMBL" id="CAUWAG010000003">
    <property type="protein sequence ID" value="CAJ2501823.1"/>
    <property type="molecule type" value="Genomic_DNA"/>
</dbReference>
<dbReference type="InterPro" id="IPR050272">
    <property type="entry name" value="Isochorismatase-like_hydrls"/>
</dbReference>
<proteinExistence type="inferred from homology"/>
<comment type="similarity">
    <text evidence="1">Belongs to the isochorismatase family.</text>
</comment>
<organism evidence="4 5">
    <name type="scientific">Anthostomella pinea</name>
    <dbReference type="NCBI Taxonomy" id="933095"/>
    <lineage>
        <taxon>Eukaryota</taxon>
        <taxon>Fungi</taxon>
        <taxon>Dikarya</taxon>
        <taxon>Ascomycota</taxon>
        <taxon>Pezizomycotina</taxon>
        <taxon>Sordariomycetes</taxon>
        <taxon>Xylariomycetidae</taxon>
        <taxon>Xylariales</taxon>
        <taxon>Xylariaceae</taxon>
        <taxon>Anthostomella</taxon>
    </lineage>
</organism>
<protein>
    <submittedName>
        <fullName evidence="4">Uu.00g046760.m01.CDS01</fullName>
    </submittedName>
</protein>
<dbReference type="PANTHER" id="PTHR43540">
    <property type="entry name" value="PEROXYUREIDOACRYLATE/UREIDOACRYLATE AMIDOHYDROLASE-RELATED"/>
    <property type="match status" value="1"/>
</dbReference>